<organism evidence="2 3">
    <name type="scientific">Gottfriedia endophytica</name>
    <dbReference type="NCBI Taxonomy" id="2820819"/>
    <lineage>
        <taxon>Bacteria</taxon>
        <taxon>Bacillati</taxon>
        <taxon>Bacillota</taxon>
        <taxon>Bacilli</taxon>
        <taxon>Bacillales</taxon>
        <taxon>Bacillaceae</taxon>
        <taxon>Gottfriedia</taxon>
    </lineage>
</organism>
<sequence>MMKNSIIGLVASVGCIILCSVFLYWNPYSSTPPNSGTIKVFYTMLILPAFVGIVASFLKNRILMCIVFVWSLPYGLYLSVVSIPSIWNLFGAVLIVYLVSAVQMKKTAGT</sequence>
<dbReference type="RefSeq" id="WP_209407032.1">
    <property type="nucleotide sequence ID" value="NZ_JAGIYQ010000013.1"/>
</dbReference>
<keyword evidence="3" id="KW-1185">Reference proteome</keyword>
<dbReference type="PROSITE" id="PS51257">
    <property type="entry name" value="PROKAR_LIPOPROTEIN"/>
    <property type="match status" value="1"/>
</dbReference>
<keyword evidence="1" id="KW-0812">Transmembrane</keyword>
<dbReference type="Proteomes" id="UP000682134">
    <property type="component" value="Unassembled WGS sequence"/>
</dbReference>
<reference evidence="2" key="1">
    <citation type="submission" date="2021-04" db="EMBL/GenBank/DDBJ databases">
        <title>Genome seq and assembly of Bacillus sp.</title>
        <authorList>
            <person name="Chhetri G."/>
        </authorList>
    </citation>
    <scope>NUCLEOTIDE SEQUENCE</scope>
    <source>
        <strain evidence="2">RG28</strain>
    </source>
</reference>
<evidence type="ECO:0000313" key="3">
    <source>
        <dbReference type="Proteomes" id="UP000682134"/>
    </source>
</evidence>
<comment type="caution">
    <text evidence="2">The sequence shown here is derived from an EMBL/GenBank/DDBJ whole genome shotgun (WGS) entry which is preliminary data.</text>
</comment>
<evidence type="ECO:0000256" key="1">
    <source>
        <dbReference type="SAM" id="Phobius"/>
    </source>
</evidence>
<gene>
    <name evidence="2" type="ORF">J5Y03_16150</name>
</gene>
<feature type="transmembrane region" description="Helical" evidence="1">
    <location>
        <begin position="62"/>
        <end position="80"/>
    </location>
</feature>
<feature type="transmembrane region" description="Helical" evidence="1">
    <location>
        <begin position="37"/>
        <end position="55"/>
    </location>
</feature>
<dbReference type="EMBL" id="JAGIYQ010000013">
    <property type="protein sequence ID" value="MBP0726691.1"/>
    <property type="molecule type" value="Genomic_DNA"/>
</dbReference>
<protein>
    <submittedName>
        <fullName evidence="2">Uncharacterized protein</fullName>
    </submittedName>
</protein>
<feature type="transmembrane region" description="Helical" evidence="1">
    <location>
        <begin position="86"/>
        <end position="104"/>
    </location>
</feature>
<name>A0A940SKQ3_9BACI</name>
<evidence type="ECO:0000313" key="2">
    <source>
        <dbReference type="EMBL" id="MBP0726691.1"/>
    </source>
</evidence>
<accession>A0A940SKQ3</accession>
<feature type="transmembrane region" description="Helical" evidence="1">
    <location>
        <begin position="7"/>
        <end position="25"/>
    </location>
</feature>
<dbReference type="AlphaFoldDB" id="A0A940SKQ3"/>
<keyword evidence="1" id="KW-0472">Membrane</keyword>
<proteinExistence type="predicted"/>
<keyword evidence="1" id="KW-1133">Transmembrane helix</keyword>